<dbReference type="GO" id="GO:0005634">
    <property type="term" value="C:nucleus"/>
    <property type="evidence" value="ECO:0007669"/>
    <property type="project" value="UniProtKB-SubCell"/>
</dbReference>
<dbReference type="PANTHER" id="PTHR33172:SF96">
    <property type="entry name" value="PROTEIN OXIDATIVE STRESS 3 LIKE 3"/>
    <property type="match status" value="1"/>
</dbReference>
<dbReference type="OrthoDB" id="691484at2759"/>
<gene>
    <name evidence="4" type="ORF">J5N97_009128</name>
</gene>
<name>A0A9D5CYQ5_9LILI</name>
<feature type="region of interest" description="Disordered" evidence="3">
    <location>
        <begin position="25"/>
        <end position="73"/>
    </location>
</feature>
<evidence type="ECO:0000256" key="1">
    <source>
        <dbReference type="ARBA" id="ARBA00004123"/>
    </source>
</evidence>
<feature type="compositionally biased region" description="Gly residues" evidence="3">
    <location>
        <begin position="26"/>
        <end position="38"/>
    </location>
</feature>
<dbReference type="EMBL" id="JAGGNH010000002">
    <property type="protein sequence ID" value="KAJ0980873.1"/>
    <property type="molecule type" value="Genomic_DNA"/>
</dbReference>
<organism evidence="4 5">
    <name type="scientific">Dioscorea zingiberensis</name>
    <dbReference type="NCBI Taxonomy" id="325984"/>
    <lineage>
        <taxon>Eukaryota</taxon>
        <taxon>Viridiplantae</taxon>
        <taxon>Streptophyta</taxon>
        <taxon>Embryophyta</taxon>
        <taxon>Tracheophyta</taxon>
        <taxon>Spermatophyta</taxon>
        <taxon>Magnoliopsida</taxon>
        <taxon>Liliopsida</taxon>
        <taxon>Dioscoreales</taxon>
        <taxon>Dioscoreaceae</taxon>
        <taxon>Dioscorea</taxon>
    </lineage>
</organism>
<feature type="region of interest" description="Disordered" evidence="3">
    <location>
        <begin position="147"/>
        <end position="207"/>
    </location>
</feature>
<evidence type="ECO:0000313" key="4">
    <source>
        <dbReference type="EMBL" id="KAJ0980873.1"/>
    </source>
</evidence>
<feature type="compositionally biased region" description="Low complexity" evidence="3">
    <location>
        <begin position="160"/>
        <end position="182"/>
    </location>
</feature>
<dbReference type="GO" id="GO:0006950">
    <property type="term" value="P:response to stress"/>
    <property type="evidence" value="ECO:0007669"/>
    <property type="project" value="UniProtKB-ARBA"/>
</dbReference>
<evidence type="ECO:0000256" key="2">
    <source>
        <dbReference type="ARBA" id="ARBA00023242"/>
    </source>
</evidence>
<reference evidence="4" key="1">
    <citation type="submission" date="2021-03" db="EMBL/GenBank/DDBJ databases">
        <authorList>
            <person name="Li Z."/>
            <person name="Yang C."/>
        </authorList>
    </citation>
    <scope>NUCLEOTIDE SEQUENCE</scope>
    <source>
        <strain evidence="4">Dzin_1.0</strain>
        <tissue evidence="4">Leaf</tissue>
    </source>
</reference>
<keyword evidence="5" id="KW-1185">Reference proteome</keyword>
<sequence length="243" mass="25666">MSIALEGIGRPELVGAIGCFPAGESPGIGGGSTVGRGFGPAEEVEESFSSSIGKNSDFSESDSGDSAEVQSRLKGPLETLDSLEESLPIRRGISKFYCGKSKSFTSLADASSTSSAKDLAKPQNACTRKRKNLLAFGKIWDKLDGNLSRNNGGCTPKRPTNSNRSTASLTTSTSSSGSNSNNSEEEQEPYRLLPPRHPNHKHSASPATGILSFSARSFSMTDLHGVACSTASFFPRDKHKPAF</sequence>
<protein>
    <submittedName>
        <fullName evidence="4">Uncharacterized protein</fullName>
    </submittedName>
</protein>
<dbReference type="InterPro" id="IPR051992">
    <property type="entry name" value="OxStress_Response_Reg"/>
</dbReference>
<evidence type="ECO:0000256" key="3">
    <source>
        <dbReference type="SAM" id="MobiDB-lite"/>
    </source>
</evidence>
<dbReference type="PANTHER" id="PTHR33172">
    <property type="entry name" value="OS08G0516900 PROTEIN"/>
    <property type="match status" value="1"/>
</dbReference>
<evidence type="ECO:0000313" key="5">
    <source>
        <dbReference type="Proteomes" id="UP001085076"/>
    </source>
</evidence>
<proteinExistence type="predicted"/>
<accession>A0A9D5CYQ5</accession>
<feature type="compositionally biased region" description="Polar residues" evidence="3">
    <location>
        <begin position="47"/>
        <end position="58"/>
    </location>
</feature>
<dbReference type="Proteomes" id="UP001085076">
    <property type="component" value="Miscellaneous, Linkage group lg02"/>
</dbReference>
<comment type="caution">
    <text evidence="4">The sequence shown here is derived from an EMBL/GenBank/DDBJ whole genome shotgun (WGS) entry which is preliminary data.</text>
</comment>
<reference evidence="4" key="2">
    <citation type="journal article" date="2022" name="Hortic Res">
        <title>The genome of Dioscorea zingiberensis sheds light on the biosynthesis, origin and evolution of the medicinally important diosgenin saponins.</title>
        <authorList>
            <person name="Li Y."/>
            <person name="Tan C."/>
            <person name="Li Z."/>
            <person name="Guo J."/>
            <person name="Li S."/>
            <person name="Chen X."/>
            <person name="Wang C."/>
            <person name="Dai X."/>
            <person name="Yang H."/>
            <person name="Song W."/>
            <person name="Hou L."/>
            <person name="Xu J."/>
            <person name="Tong Z."/>
            <person name="Xu A."/>
            <person name="Yuan X."/>
            <person name="Wang W."/>
            <person name="Yang Q."/>
            <person name="Chen L."/>
            <person name="Sun Z."/>
            <person name="Wang K."/>
            <person name="Pan B."/>
            <person name="Chen J."/>
            <person name="Bao Y."/>
            <person name="Liu F."/>
            <person name="Qi X."/>
            <person name="Gang D.R."/>
            <person name="Wen J."/>
            <person name="Li J."/>
        </authorList>
    </citation>
    <scope>NUCLEOTIDE SEQUENCE</scope>
    <source>
        <strain evidence="4">Dzin_1.0</strain>
    </source>
</reference>
<comment type="subcellular location">
    <subcellularLocation>
        <location evidence="1">Nucleus</location>
    </subcellularLocation>
</comment>
<keyword evidence="2" id="KW-0539">Nucleus</keyword>
<dbReference type="AlphaFoldDB" id="A0A9D5CYQ5"/>